<dbReference type="GO" id="GO:0005840">
    <property type="term" value="C:ribosome"/>
    <property type="evidence" value="ECO:0007669"/>
    <property type="project" value="UniProtKB-KW"/>
</dbReference>
<evidence type="ECO:0000259" key="5">
    <source>
        <dbReference type="Pfam" id="PF01386"/>
    </source>
</evidence>
<keyword evidence="2" id="KW-0694">RNA-binding</keyword>
<organism evidence="6 7">
    <name type="scientific">Halalkalibacter kiskunsagensis</name>
    <dbReference type="NCBI Taxonomy" id="1548599"/>
    <lineage>
        <taxon>Bacteria</taxon>
        <taxon>Bacillati</taxon>
        <taxon>Bacillota</taxon>
        <taxon>Bacilli</taxon>
        <taxon>Bacillales</taxon>
        <taxon>Bacillaceae</taxon>
        <taxon>Halalkalibacter</taxon>
    </lineage>
</organism>
<keyword evidence="3 6" id="KW-0689">Ribosomal protein</keyword>
<proteinExistence type="predicted"/>
<name>A0ABV6KHT0_9BACI</name>
<dbReference type="InterPro" id="IPR011035">
    <property type="entry name" value="Ribosomal_bL25/Gln-tRNA_synth"/>
</dbReference>
<evidence type="ECO:0000256" key="4">
    <source>
        <dbReference type="ARBA" id="ARBA00023274"/>
    </source>
</evidence>
<evidence type="ECO:0000256" key="1">
    <source>
        <dbReference type="ARBA" id="ARBA00022730"/>
    </source>
</evidence>
<dbReference type="Gene3D" id="2.40.240.10">
    <property type="entry name" value="Ribosomal Protein L25, Chain P"/>
    <property type="match status" value="1"/>
</dbReference>
<keyword evidence="4" id="KW-0687">Ribonucleoprotein</keyword>
<dbReference type="CDD" id="cd00495">
    <property type="entry name" value="Ribosomal_L25_TL5_CTC"/>
    <property type="match status" value="1"/>
</dbReference>
<dbReference type="Pfam" id="PF01386">
    <property type="entry name" value="Ribosomal_L25p"/>
    <property type="match status" value="1"/>
</dbReference>
<evidence type="ECO:0000256" key="2">
    <source>
        <dbReference type="ARBA" id="ARBA00022884"/>
    </source>
</evidence>
<dbReference type="InterPro" id="IPR029751">
    <property type="entry name" value="Ribosomal_L25_dom"/>
</dbReference>
<evidence type="ECO:0000313" key="7">
    <source>
        <dbReference type="Proteomes" id="UP001589838"/>
    </source>
</evidence>
<protein>
    <submittedName>
        <fullName evidence="6">50S ribosomal protein L25</fullName>
    </submittedName>
</protein>
<accession>A0ABV6KHT0</accession>
<reference evidence="6 7" key="1">
    <citation type="submission" date="2024-09" db="EMBL/GenBank/DDBJ databases">
        <authorList>
            <person name="Sun Q."/>
            <person name="Mori K."/>
        </authorList>
    </citation>
    <scope>NUCLEOTIDE SEQUENCE [LARGE SCALE GENOMIC DNA]</scope>
    <source>
        <strain evidence="6 7">NCAIM B.02610</strain>
    </source>
</reference>
<evidence type="ECO:0000256" key="3">
    <source>
        <dbReference type="ARBA" id="ARBA00022980"/>
    </source>
</evidence>
<dbReference type="PANTHER" id="PTHR33284">
    <property type="entry name" value="RIBOSOMAL PROTEIN L25/GLN-TRNA SYNTHETASE, ANTI-CODON-BINDING DOMAIN-CONTAINING PROTEIN"/>
    <property type="match status" value="1"/>
</dbReference>
<dbReference type="InterPro" id="IPR020056">
    <property type="entry name" value="Rbsml_bL25/Gln-tRNA_synth_N"/>
</dbReference>
<dbReference type="NCBIfam" id="TIGR00731">
    <property type="entry name" value="bL25_bact_ctc"/>
    <property type="match status" value="1"/>
</dbReference>
<comment type="caution">
    <text evidence="6">The sequence shown here is derived from an EMBL/GenBank/DDBJ whole genome shotgun (WGS) entry which is preliminary data.</text>
</comment>
<dbReference type="Proteomes" id="UP001589838">
    <property type="component" value="Unassembled WGS sequence"/>
</dbReference>
<keyword evidence="7" id="KW-1185">Reference proteome</keyword>
<dbReference type="InterPro" id="IPR020930">
    <property type="entry name" value="Ribosomal_uL5_bac-type"/>
</dbReference>
<evidence type="ECO:0000313" key="6">
    <source>
        <dbReference type="EMBL" id="MFC0472883.1"/>
    </source>
</evidence>
<dbReference type="RefSeq" id="WP_335962456.1">
    <property type="nucleotide sequence ID" value="NZ_JAXBLX010000029.1"/>
</dbReference>
<sequence length="124" mass="13738">MATVLKANPRDDLRGSATRKIRKQGHVPAILYGNKIDSQPVSIESVDLLKTVREVGKNGLFSLDVAGKKKHQVMIHDIQIDPLKNEYTHIDFFEVDMTSEIDANVPVQLTGEAPGEKEGGMFHT</sequence>
<dbReference type="SUPFAM" id="SSF50715">
    <property type="entry name" value="Ribosomal protein L25-like"/>
    <property type="match status" value="1"/>
</dbReference>
<gene>
    <name evidence="6" type="ORF">ACFFHM_20930</name>
</gene>
<keyword evidence="1" id="KW-0699">rRNA-binding</keyword>
<dbReference type="PANTHER" id="PTHR33284:SF1">
    <property type="entry name" value="RIBOSOMAL PROTEIN L25_GLN-TRNA SYNTHETASE, ANTI-CODON-BINDING DOMAIN-CONTAINING PROTEIN"/>
    <property type="match status" value="1"/>
</dbReference>
<dbReference type="EMBL" id="JBHLUX010000089">
    <property type="protein sequence ID" value="MFC0472883.1"/>
    <property type="molecule type" value="Genomic_DNA"/>
</dbReference>
<dbReference type="InterPro" id="IPR001021">
    <property type="entry name" value="Ribosomal_bL25_long"/>
</dbReference>
<feature type="domain" description="Large ribosomal subunit protein bL25 L25" evidence="5">
    <location>
        <begin position="5"/>
        <end position="92"/>
    </location>
</feature>